<reference evidence="1 2" key="1">
    <citation type="submission" date="2016-10" db="EMBL/GenBank/DDBJ databases">
        <authorList>
            <person name="de Groot N.N."/>
        </authorList>
    </citation>
    <scope>NUCLEOTIDE SEQUENCE [LARGE SCALE GENOMIC DNA]</scope>
    <source>
        <strain evidence="1 2">JCM 11308</strain>
    </source>
</reference>
<dbReference type="Proteomes" id="UP000199417">
    <property type="component" value="Unassembled WGS sequence"/>
</dbReference>
<proteinExistence type="predicted"/>
<keyword evidence="1" id="KW-0482">Metalloprotease</keyword>
<dbReference type="STRING" id="168276.SAMN05444580_110149"/>
<accession>A0A1G7ADL3</accession>
<evidence type="ECO:0000313" key="1">
    <source>
        <dbReference type="EMBL" id="SDE13014.1"/>
    </source>
</evidence>
<dbReference type="EMBL" id="FNAB01000010">
    <property type="protein sequence ID" value="SDE13014.1"/>
    <property type="molecule type" value="Genomic_DNA"/>
</dbReference>
<sequence>MIRARAAVVGVAVALAAILLAGCASTTGGRAVSIYANPFTVAGLPATDGPSGPRPDVPDASLPVRGADGSAADVLATNAVDDIAAFWGVEYPKVFAGDFQPVTDLASWDPDAPPAHSDTFCGDNTHGVVNAGYCTRDGSIGWDRTTLLPTLMSTFGPMAVVMVMAHEYGHAIQHDSGLAGDDDPTLVLEQQADCFAGAFMRDVAQGGAPHFTLNTSDGLNSVMAAMVAVRDTNPNDPEAVHGSAFERVTAFQIGFTDGARACTAIDAAEVDARRAEVAQQLSVAGGDGEMPVTEETVRLTVDSLQAVFALPQQPTVTFAGADTGCPDATTTEPVSYCPSTDTIGVSLPALVARSIPLTGSPDEIAADVRGDFGAYVLVASRFTLAAQRRAGDSLTDATTAVRAACLSGVWTAAAAAGEAGGLTLSAGDLDEAVSGLLTDGLMASDVNGDTVPSGFARVDAFRSGVLGGQDACANRYG</sequence>
<dbReference type="GO" id="GO:0006508">
    <property type="term" value="P:proteolysis"/>
    <property type="evidence" value="ECO:0007669"/>
    <property type="project" value="UniProtKB-KW"/>
</dbReference>
<keyword evidence="2" id="KW-1185">Reference proteome</keyword>
<keyword evidence="1" id="KW-0645">Protease</keyword>
<organism evidence="1 2">
    <name type="scientific">Rhodococcus tukisamuensis</name>
    <dbReference type="NCBI Taxonomy" id="168276"/>
    <lineage>
        <taxon>Bacteria</taxon>
        <taxon>Bacillati</taxon>
        <taxon>Actinomycetota</taxon>
        <taxon>Actinomycetes</taxon>
        <taxon>Mycobacteriales</taxon>
        <taxon>Nocardiaceae</taxon>
        <taxon>Rhodococcus</taxon>
    </lineage>
</organism>
<protein>
    <submittedName>
        <fullName evidence="1">Predicted metalloprotease</fullName>
    </submittedName>
</protein>
<evidence type="ECO:0000313" key="2">
    <source>
        <dbReference type="Proteomes" id="UP000199417"/>
    </source>
</evidence>
<keyword evidence="1" id="KW-0378">Hydrolase</keyword>
<dbReference type="AlphaFoldDB" id="A0A1G7ADL3"/>
<dbReference type="PROSITE" id="PS51257">
    <property type="entry name" value="PROKAR_LIPOPROTEIN"/>
    <property type="match status" value="1"/>
</dbReference>
<dbReference type="SUPFAM" id="SSF55486">
    <property type="entry name" value="Metalloproteases ('zincins'), catalytic domain"/>
    <property type="match status" value="1"/>
</dbReference>
<name>A0A1G7ADL3_9NOCA</name>
<gene>
    <name evidence="1" type="ORF">SAMN05444580_110149</name>
</gene>
<dbReference type="GO" id="GO:0008237">
    <property type="term" value="F:metallopeptidase activity"/>
    <property type="evidence" value="ECO:0007669"/>
    <property type="project" value="UniProtKB-KW"/>
</dbReference>
<dbReference type="RefSeq" id="WP_072844850.1">
    <property type="nucleotide sequence ID" value="NZ_FNAB01000010.1"/>
</dbReference>